<reference evidence="2" key="1">
    <citation type="journal article" date="2014" name="Int. J. Syst. Evol. Microbiol.">
        <title>Complete genome sequence of Corynebacterium casei LMG S-19264T (=DSM 44701T), isolated from a smear-ripened cheese.</title>
        <authorList>
            <consortium name="US DOE Joint Genome Institute (JGI-PGF)"/>
            <person name="Walter F."/>
            <person name="Albersmeier A."/>
            <person name="Kalinowski J."/>
            <person name="Ruckert C."/>
        </authorList>
    </citation>
    <scope>NUCLEOTIDE SEQUENCE</scope>
    <source>
        <strain evidence="2">CGMCC 4.7430</strain>
    </source>
</reference>
<organism evidence="2 3">
    <name type="scientific">Nonomuraea glycinis</name>
    <dbReference type="NCBI Taxonomy" id="2047744"/>
    <lineage>
        <taxon>Bacteria</taxon>
        <taxon>Bacillati</taxon>
        <taxon>Actinomycetota</taxon>
        <taxon>Actinomycetes</taxon>
        <taxon>Streptosporangiales</taxon>
        <taxon>Streptosporangiaceae</taxon>
        <taxon>Nonomuraea</taxon>
    </lineage>
</organism>
<comment type="caution">
    <text evidence="2">The sequence shown here is derived from an EMBL/GenBank/DDBJ whole genome shotgun (WGS) entry which is preliminary data.</text>
</comment>
<accession>A0A918A101</accession>
<dbReference type="RefSeq" id="WP_189137737.1">
    <property type="nucleotide sequence ID" value="NZ_BMNK01000002.1"/>
</dbReference>
<sequence>MNTRTGFAAAVVLLLAGVLLVMQPWRKDTDSATTLKTSTASYTVHLVTNRPRAGANTFDLEIKDRDGAPSAMDEVTLQPVMPHMGHAYPPVTAAQLAPGRYRAENAVLPMSGMWRITVTLHGAHGVEQGVFPLMVK</sequence>
<dbReference type="EMBL" id="BMNK01000002">
    <property type="protein sequence ID" value="GGP03522.1"/>
    <property type="molecule type" value="Genomic_DNA"/>
</dbReference>
<name>A0A918A101_9ACTN</name>
<dbReference type="Proteomes" id="UP000660745">
    <property type="component" value="Unassembled WGS sequence"/>
</dbReference>
<dbReference type="AlphaFoldDB" id="A0A918A101"/>
<evidence type="ECO:0000259" key="1">
    <source>
        <dbReference type="Pfam" id="PF13115"/>
    </source>
</evidence>
<reference evidence="2" key="2">
    <citation type="submission" date="2020-09" db="EMBL/GenBank/DDBJ databases">
        <authorList>
            <person name="Sun Q."/>
            <person name="Zhou Y."/>
        </authorList>
    </citation>
    <scope>NUCLEOTIDE SEQUENCE</scope>
    <source>
        <strain evidence="2">CGMCC 4.7430</strain>
    </source>
</reference>
<dbReference type="InterPro" id="IPR032693">
    <property type="entry name" value="YtkA-like_dom"/>
</dbReference>
<dbReference type="Pfam" id="PF13115">
    <property type="entry name" value="YtkA"/>
    <property type="match status" value="1"/>
</dbReference>
<proteinExistence type="predicted"/>
<protein>
    <recommendedName>
        <fullName evidence="1">YtkA-like domain-containing protein</fullName>
    </recommendedName>
</protein>
<feature type="domain" description="YtkA-like" evidence="1">
    <location>
        <begin position="41"/>
        <end position="118"/>
    </location>
</feature>
<evidence type="ECO:0000313" key="3">
    <source>
        <dbReference type="Proteomes" id="UP000660745"/>
    </source>
</evidence>
<gene>
    <name evidence="2" type="ORF">GCM10012278_15080</name>
</gene>
<evidence type="ECO:0000313" key="2">
    <source>
        <dbReference type="EMBL" id="GGP03522.1"/>
    </source>
</evidence>
<keyword evidence="3" id="KW-1185">Reference proteome</keyword>